<sequence>MRRSRGRRTGVRFPPSENLVLEWIRGYWRNGRMDICSSRENEVRFLVFTPRKKTKCERRPSSSLRDRFPTRVLPAITGKTQFQGRHLSIPTPESEKRQERSRRPKGSPKPTNKPGKDEDQRGGK</sequence>
<comment type="caution">
    <text evidence="2">The sequence shown here is derived from an EMBL/GenBank/DDBJ whole genome shotgun (WGS) entry which is preliminary data.</text>
</comment>
<dbReference type="Proteomes" id="UP000825729">
    <property type="component" value="Unassembled WGS sequence"/>
</dbReference>
<reference evidence="2 3" key="1">
    <citation type="submission" date="2021-07" db="EMBL/GenBank/DDBJ databases">
        <title>The Aristolochia fimbriata genome: insights into angiosperm evolution, floral development and chemical biosynthesis.</title>
        <authorList>
            <person name="Jiao Y."/>
        </authorList>
    </citation>
    <scope>NUCLEOTIDE SEQUENCE [LARGE SCALE GENOMIC DNA]</scope>
    <source>
        <strain evidence="2">IBCAS-2021</strain>
        <tissue evidence="2">Leaf</tissue>
    </source>
</reference>
<protein>
    <submittedName>
        <fullName evidence="2">Uncharacterized protein</fullName>
    </submittedName>
</protein>
<proteinExistence type="predicted"/>
<keyword evidence="3" id="KW-1185">Reference proteome</keyword>
<name>A0AAV7FDG6_ARIFI</name>
<dbReference type="AlphaFoldDB" id="A0AAV7FDG6"/>
<dbReference type="EMBL" id="JAINDJ010000002">
    <property type="protein sequence ID" value="KAG9458644.1"/>
    <property type="molecule type" value="Genomic_DNA"/>
</dbReference>
<feature type="compositionally biased region" description="Basic and acidic residues" evidence="1">
    <location>
        <begin position="114"/>
        <end position="124"/>
    </location>
</feature>
<evidence type="ECO:0000256" key="1">
    <source>
        <dbReference type="SAM" id="MobiDB-lite"/>
    </source>
</evidence>
<feature type="region of interest" description="Disordered" evidence="1">
    <location>
        <begin position="75"/>
        <end position="124"/>
    </location>
</feature>
<organism evidence="2 3">
    <name type="scientific">Aristolochia fimbriata</name>
    <name type="common">White veined hardy Dutchman's pipe vine</name>
    <dbReference type="NCBI Taxonomy" id="158543"/>
    <lineage>
        <taxon>Eukaryota</taxon>
        <taxon>Viridiplantae</taxon>
        <taxon>Streptophyta</taxon>
        <taxon>Embryophyta</taxon>
        <taxon>Tracheophyta</taxon>
        <taxon>Spermatophyta</taxon>
        <taxon>Magnoliopsida</taxon>
        <taxon>Magnoliidae</taxon>
        <taxon>Piperales</taxon>
        <taxon>Aristolochiaceae</taxon>
        <taxon>Aristolochia</taxon>
    </lineage>
</organism>
<gene>
    <name evidence="2" type="ORF">H6P81_003152</name>
</gene>
<evidence type="ECO:0000313" key="2">
    <source>
        <dbReference type="EMBL" id="KAG9458644.1"/>
    </source>
</evidence>
<accession>A0AAV7FDG6</accession>
<evidence type="ECO:0000313" key="3">
    <source>
        <dbReference type="Proteomes" id="UP000825729"/>
    </source>
</evidence>